<dbReference type="InterPro" id="IPR032710">
    <property type="entry name" value="NTF2-like_dom_sf"/>
</dbReference>
<organism evidence="8 9">
    <name type="scientific">Kribbella caucasensis</name>
    <dbReference type="NCBI Taxonomy" id="2512215"/>
    <lineage>
        <taxon>Bacteria</taxon>
        <taxon>Bacillati</taxon>
        <taxon>Actinomycetota</taxon>
        <taxon>Actinomycetes</taxon>
        <taxon>Propionibacteriales</taxon>
        <taxon>Kribbellaceae</taxon>
        <taxon>Kribbella</taxon>
    </lineage>
</organism>
<dbReference type="PANTHER" id="PTHR30173">
    <property type="entry name" value="SIGMA 19 FACTOR"/>
    <property type="match status" value="1"/>
</dbReference>
<dbReference type="InterPro" id="IPR036388">
    <property type="entry name" value="WH-like_DNA-bd_sf"/>
</dbReference>
<dbReference type="SUPFAM" id="SSF54427">
    <property type="entry name" value="NTF2-like"/>
    <property type="match status" value="1"/>
</dbReference>
<gene>
    <name evidence="8" type="ORF">EV643_10892</name>
</gene>
<dbReference type="GO" id="GO:0016987">
    <property type="term" value="F:sigma factor activity"/>
    <property type="evidence" value="ECO:0007669"/>
    <property type="project" value="UniProtKB-KW"/>
</dbReference>
<dbReference type="GO" id="GO:0006352">
    <property type="term" value="P:DNA-templated transcription initiation"/>
    <property type="evidence" value="ECO:0007669"/>
    <property type="project" value="InterPro"/>
</dbReference>
<dbReference type="PANTHER" id="PTHR30173:SF43">
    <property type="entry name" value="ECF RNA POLYMERASE SIGMA FACTOR SIGI-RELATED"/>
    <property type="match status" value="1"/>
</dbReference>
<dbReference type="InterPro" id="IPR014284">
    <property type="entry name" value="RNA_pol_sigma-70_dom"/>
</dbReference>
<dbReference type="InterPro" id="IPR007627">
    <property type="entry name" value="RNA_pol_sigma70_r2"/>
</dbReference>
<evidence type="ECO:0000259" key="7">
    <source>
        <dbReference type="Pfam" id="PF08281"/>
    </source>
</evidence>
<dbReference type="Gene3D" id="1.10.1740.10">
    <property type="match status" value="1"/>
</dbReference>
<sequence>MQDNEWLAARFEENREHLGAVAFRMLGSRQEAEDAVQEAWIRLSRSDPGSIDNLGGWLTTVVGRICLDVLRSRRAHPEQAVGEHSPALADQEIADPEVEAVQADSVGLALLVVLETLTPAERLAFVLHDMFAVPFEEIAVIIGRSPAAARQLASRARRRVQGKPDAPEADAARQREVVSAFLAASRGGDFEALLELLDPGVVLRADDAVVALGGAVALVRGATAVAESFSGRAQAAKLVLVDGLAGLVWAQRGEPRVVFAFTVTDGRITSIELLGDDDYLQQVELSPVEE</sequence>
<evidence type="ECO:0000256" key="5">
    <source>
        <dbReference type="ARBA" id="ARBA00023163"/>
    </source>
</evidence>
<keyword evidence="4" id="KW-0731">Sigma factor</keyword>
<dbReference type="OrthoDB" id="3211555at2"/>
<dbReference type="NCBIfam" id="TIGR02937">
    <property type="entry name" value="sigma70-ECF"/>
    <property type="match status" value="1"/>
</dbReference>
<feature type="domain" description="RNA polymerase sigma-70 region 2" evidence="6">
    <location>
        <begin position="11"/>
        <end position="74"/>
    </location>
</feature>
<dbReference type="AlphaFoldDB" id="A0A4R6KBZ3"/>
<dbReference type="Gene3D" id="1.10.10.10">
    <property type="entry name" value="Winged helix-like DNA-binding domain superfamily/Winged helix DNA-binding domain"/>
    <property type="match status" value="1"/>
</dbReference>
<dbReference type="SUPFAM" id="SSF88659">
    <property type="entry name" value="Sigma3 and sigma4 domains of RNA polymerase sigma factors"/>
    <property type="match status" value="1"/>
</dbReference>
<dbReference type="EMBL" id="SNWQ01000008">
    <property type="protein sequence ID" value="TDO47782.1"/>
    <property type="molecule type" value="Genomic_DNA"/>
</dbReference>
<dbReference type="Gene3D" id="3.10.450.50">
    <property type="match status" value="1"/>
</dbReference>
<evidence type="ECO:0000256" key="1">
    <source>
        <dbReference type="ARBA" id="ARBA00010641"/>
    </source>
</evidence>
<accession>A0A4R6KBZ3</accession>
<dbReference type="SUPFAM" id="SSF88946">
    <property type="entry name" value="Sigma2 domain of RNA polymerase sigma factors"/>
    <property type="match status" value="1"/>
</dbReference>
<evidence type="ECO:0000256" key="3">
    <source>
        <dbReference type="ARBA" id="ARBA00023015"/>
    </source>
</evidence>
<dbReference type="GO" id="GO:0003677">
    <property type="term" value="F:DNA binding"/>
    <property type="evidence" value="ECO:0007669"/>
    <property type="project" value="InterPro"/>
</dbReference>
<dbReference type="RefSeq" id="WP_133801229.1">
    <property type="nucleotide sequence ID" value="NZ_SNWQ01000008.1"/>
</dbReference>
<reference evidence="8 9" key="1">
    <citation type="submission" date="2019-03" db="EMBL/GenBank/DDBJ databases">
        <title>Genomic Encyclopedia of Type Strains, Phase III (KMG-III): the genomes of soil and plant-associated and newly described type strains.</title>
        <authorList>
            <person name="Whitman W."/>
        </authorList>
    </citation>
    <scope>NUCLEOTIDE SEQUENCE [LARGE SCALE GENOMIC DNA]</scope>
    <source>
        <strain evidence="8 9">VKM Ac-2527</strain>
    </source>
</reference>
<name>A0A4R6KBZ3_9ACTN</name>
<evidence type="ECO:0000256" key="2">
    <source>
        <dbReference type="ARBA" id="ARBA00011344"/>
    </source>
</evidence>
<comment type="subunit">
    <text evidence="2">Interacts transiently with the RNA polymerase catalytic core formed by RpoA, RpoB, RpoC and RpoZ (2 alpha, 1 beta, 1 beta' and 1 omega subunit) to form the RNA polymerase holoenzyme that can initiate transcription.</text>
</comment>
<evidence type="ECO:0000313" key="8">
    <source>
        <dbReference type="EMBL" id="TDO47782.1"/>
    </source>
</evidence>
<dbReference type="InterPro" id="IPR013324">
    <property type="entry name" value="RNA_pol_sigma_r3/r4-like"/>
</dbReference>
<dbReference type="InterPro" id="IPR052704">
    <property type="entry name" value="ECF_Sigma-70_Domain"/>
</dbReference>
<evidence type="ECO:0000256" key="4">
    <source>
        <dbReference type="ARBA" id="ARBA00023082"/>
    </source>
</evidence>
<comment type="similarity">
    <text evidence="1">Belongs to the sigma-70 factor family. ECF subfamily.</text>
</comment>
<dbReference type="Pfam" id="PF04542">
    <property type="entry name" value="Sigma70_r2"/>
    <property type="match status" value="1"/>
</dbReference>
<feature type="domain" description="RNA polymerase sigma factor 70 region 4 type 2" evidence="7">
    <location>
        <begin position="109"/>
        <end position="159"/>
    </location>
</feature>
<dbReference type="InterPro" id="IPR013249">
    <property type="entry name" value="RNA_pol_sigma70_r4_t2"/>
</dbReference>
<evidence type="ECO:0000313" key="9">
    <source>
        <dbReference type="Proteomes" id="UP000295388"/>
    </source>
</evidence>
<dbReference type="InterPro" id="IPR013325">
    <property type="entry name" value="RNA_pol_sigma_r2"/>
</dbReference>
<keyword evidence="9" id="KW-1185">Reference proteome</keyword>
<keyword evidence="3" id="KW-0805">Transcription regulation</keyword>
<keyword evidence="5" id="KW-0804">Transcription</keyword>
<protein>
    <submittedName>
        <fullName evidence="8">RNA polymerase sigma-70 factor (ECF subfamily)</fullName>
    </submittedName>
</protein>
<dbReference type="Proteomes" id="UP000295388">
    <property type="component" value="Unassembled WGS sequence"/>
</dbReference>
<evidence type="ECO:0000259" key="6">
    <source>
        <dbReference type="Pfam" id="PF04542"/>
    </source>
</evidence>
<comment type="caution">
    <text evidence="8">The sequence shown here is derived from an EMBL/GenBank/DDBJ whole genome shotgun (WGS) entry which is preliminary data.</text>
</comment>
<proteinExistence type="inferred from homology"/>
<dbReference type="Pfam" id="PF08281">
    <property type="entry name" value="Sigma70_r4_2"/>
    <property type="match status" value="1"/>
</dbReference>